<dbReference type="EMBL" id="JADBEC010000001">
    <property type="protein sequence ID" value="MBE1503796.1"/>
    <property type="molecule type" value="Genomic_DNA"/>
</dbReference>
<gene>
    <name evidence="2" type="ORF">H4W29_000977</name>
</gene>
<dbReference type="InterPro" id="IPR028250">
    <property type="entry name" value="DsbDN"/>
</dbReference>
<keyword evidence="3" id="KW-1185">Reference proteome</keyword>
<comment type="caution">
    <text evidence="2">The sequence shown here is derived from an EMBL/GenBank/DDBJ whole genome shotgun (WGS) entry which is preliminary data.</text>
</comment>
<dbReference type="Proteomes" id="UP000620262">
    <property type="component" value="Unassembled WGS sequence"/>
</dbReference>
<feature type="domain" description="Thiol:disulfide interchange protein DsbD N-terminal" evidence="1">
    <location>
        <begin position="34"/>
        <end position="137"/>
    </location>
</feature>
<name>A0ABR9IKS9_RHIVS</name>
<dbReference type="Pfam" id="PF11412">
    <property type="entry name" value="DsbD_N"/>
    <property type="match status" value="1"/>
</dbReference>
<accession>A0ABR9IKS9</accession>
<sequence length="259" mass="27567">MLGLLRPAPAEMSDWVQNEGGRMRLVALPPDAAGHIRAGLQIEPKPGWITYWREPGNNGIPPQITIAPQSGVTLDAISYPVPKHISSGKVEDIGYETPVTLPLSLTASKAGPVVLDATAFIGICKDICIPFQAQLSLKFGAAAQSRPQEEMILQSAAARLPEAPSADFEVVAHAMSSDLKQLSLKVTLPEAGNGTPEIIVTGPSGYAFTKQMNVGRNGRAYSADIAIGKLPKNYDIKGKQWGVLIVDGARAMETTLVFD</sequence>
<evidence type="ECO:0000259" key="1">
    <source>
        <dbReference type="Pfam" id="PF11412"/>
    </source>
</evidence>
<reference evidence="2 3" key="1">
    <citation type="submission" date="2020-10" db="EMBL/GenBank/DDBJ databases">
        <title>Sequencing the genomes of 1000 actinobacteria strains.</title>
        <authorList>
            <person name="Klenk H.-P."/>
        </authorList>
    </citation>
    <scope>NUCLEOTIDE SEQUENCE [LARGE SCALE GENOMIC DNA]</scope>
    <source>
        <strain evidence="2 3">DSM 7307</strain>
    </source>
</reference>
<proteinExistence type="predicted"/>
<organism evidence="2 3">
    <name type="scientific">Rhizobium viscosum</name>
    <name type="common">Arthrobacter viscosus</name>
    <dbReference type="NCBI Taxonomy" id="1673"/>
    <lineage>
        <taxon>Bacteria</taxon>
        <taxon>Pseudomonadati</taxon>
        <taxon>Pseudomonadota</taxon>
        <taxon>Alphaproteobacteria</taxon>
        <taxon>Hyphomicrobiales</taxon>
        <taxon>Rhizobiaceae</taxon>
        <taxon>Rhizobium/Agrobacterium group</taxon>
        <taxon>Rhizobium</taxon>
    </lineage>
</organism>
<protein>
    <submittedName>
        <fullName evidence="2">DsbC/DsbD-like thiol-disulfide interchange protein</fullName>
    </submittedName>
</protein>
<evidence type="ECO:0000313" key="2">
    <source>
        <dbReference type="EMBL" id="MBE1503796.1"/>
    </source>
</evidence>
<evidence type="ECO:0000313" key="3">
    <source>
        <dbReference type="Proteomes" id="UP000620262"/>
    </source>
</evidence>